<comment type="caution">
    <text evidence="1">The sequence shown here is derived from an EMBL/GenBank/DDBJ whole genome shotgun (WGS) entry which is preliminary data.</text>
</comment>
<dbReference type="EMBL" id="BOMN01000162">
    <property type="protein sequence ID" value="GIE26939.1"/>
    <property type="molecule type" value="Genomic_DNA"/>
</dbReference>
<gene>
    <name evidence="1" type="ORF">Ahu01nite_100410</name>
</gene>
<accession>A0ABQ4A7Y7</accession>
<proteinExistence type="predicted"/>
<organism evidence="1 2">
    <name type="scientific">Winogradskya humida</name>
    <dbReference type="NCBI Taxonomy" id="113566"/>
    <lineage>
        <taxon>Bacteria</taxon>
        <taxon>Bacillati</taxon>
        <taxon>Actinomycetota</taxon>
        <taxon>Actinomycetes</taxon>
        <taxon>Micromonosporales</taxon>
        <taxon>Micromonosporaceae</taxon>
        <taxon>Winogradskya</taxon>
    </lineage>
</organism>
<evidence type="ECO:0008006" key="3">
    <source>
        <dbReference type="Google" id="ProtNLM"/>
    </source>
</evidence>
<dbReference type="Proteomes" id="UP000603200">
    <property type="component" value="Unassembled WGS sequence"/>
</dbReference>
<reference evidence="1 2" key="1">
    <citation type="submission" date="2021-01" db="EMBL/GenBank/DDBJ databases">
        <title>Whole genome shotgun sequence of Actinoplanes humidus NBRC 14915.</title>
        <authorList>
            <person name="Komaki H."/>
            <person name="Tamura T."/>
        </authorList>
    </citation>
    <scope>NUCLEOTIDE SEQUENCE [LARGE SCALE GENOMIC DNA]</scope>
    <source>
        <strain evidence="1 2">NBRC 14915</strain>
    </source>
</reference>
<protein>
    <recommendedName>
        <fullName evidence="3">Secreted protein</fullName>
    </recommendedName>
</protein>
<sequence>MQRCCYFLEEIVAIILLFTEFKTSVPSDGVANLMSDLLLGDRLLRTPWPVGSRFYRIVRDQTLSPHADLAGKFIAGFRHG</sequence>
<name>A0ABQ4A7Y7_9ACTN</name>
<evidence type="ECO:0000313" key="2">
    <source>
        <dbReference type="Proteomes" id="UP000603200"/>
    </source>
</evidence>
<keyword evidence="2" id="KW-1185">Reference proteome</keyword>
<evidence type="ECO:0000313" key="1">
    <source>
        <dbReference type="EMBL" id="GIE26939.1"/>
    </source>
</evidence>